<comment type="caution">
    <text evidence="1">The sequence shown here is derived from an EMBL/GenBank/DDBJ whole genome shotgun (WGS) entry which is preliminary data.</text>
</comment>
<sequence>MTSDMIQTPLNESDMIFFNACLFHIEEIASFLNKPLVDPQAYPPFPFNFDTASDEEKANYLDNCVKHWIEKGLISPAMIGIRDDDTLPAYTHDPFYQRILRTIAYSLQHPKATDPNGTRNPYFSLGRFIDSYIHSRGNNIAKSQFNAFCIVETEEKTIPDHYGHSSAASRVRRKPTEAEKKMDRLYRRALVFPTLNGSNPHEESLEERPVEQCAENIALPYILKAAIQFLANNEQGNRVISVYSLSMSTAKEPIAFCLNCRRHATDLVRKTLGLRIVDRAHVIYQSDATYALWASDQQGDFSSNSNA</sequence>
<accession>A0A8H7Y6Z5</accession>
<reference evidence="1" key="1">
    <citation type="submission" date="2021-02" db="EMBL/GenBank/DDBJ databases">
        <title>Psilocybe cubensis genome.</title>
        <authorList>
            <person name="Mckernan K.J."/>
            <person name="Crawford S."/>
            <person name="Trippe A."/>
            <person name="Kane L.T."/>
            <person name="Mclaughlin S."/>
        </authorList>
    </citation>
    <scope>NUCLEOTIDE SEQUENCE [LARGE SCALE GENOMIC DNA]</scope>
    <source>
        <strain evidence="1">MGC-MH-2018</strain>
    </source>
</reference>
<name>A0A8H7Y6Z5_PSICU</name>
<evidence type="ECO:0000313" key="1">
    <source>
        <dbReference type="EMBL" id="KAG5174821.1"/>
    </source>
</evidence>
<proteinExistence type="predicted"/>
<organism evidence="1">
    <name type="scientific">Psilocybe cubensis</name>
    <name type="common">Psychedelic mushroom</name>
    <name type="synonym">Stropharia cubensis</name>
    <dbReference type="NCBI Taxonomy" id="181762"/>
    <lineage>
        <taxon>Eukaryota</taxon>
        <taxon>Fungi</taxon>
        <taxon>Dikarya</taxon>
        <taxon>Basidiomycota</taxon>
        <taxon>Agaricomycotina</taxon>
        <taxon>Agaricomycetes</taxon>
        <taxon>Agaricomycetidae</taxon>
        <taxon>Agaricales</taxon>
        <taxon>Agaricineae</taxon>
        <taxon>Strophariaceae</taxon>
        <taxon>Psilocybe</taxon>
    </lineage>
</organism>
<protein>
    <submittedName>
        <fullName evidence="1">Uncharacterized protein</fullName>
    </submittedName>
</protein>
<dbReference type="EMBL" id="JAFIQS010000001">
    <property type="protein sequence ID" value="KAG5174821.1"/>
    <property type="molecule type" value="Genomic_DNA"/>
</dbReference>
<gene>
    <name evidence="1" type="ORF">JR316_001489</name>
</gene>
<dbReference type="AlphaFoldDB" id="A0A8H7Y6Z5"/>